<dbReference type="SUPFAM" id="SSF56281">
    <property type="entry name" value="Metallo-hydrolase/oxidoreductase"/>
    <property type="match status" value="1"/>
</dbReference>
<dbReference type="InterPro" id="IPR039344">
    <property type="entry name" value="MBLAC1"/>
</dbReference>
<evidence type="ECO:0000259" key="1">
    <source>
        <dbReference type="Pfam" id="PF00753"/>
    </source>
</evidence>
<dbReference type="EnsemblMetazoa" id="CJA30714.1">
    <property type="protein sequence ID" value="CJA30714.1"/>
    <property type="gene ID" value="WBGene00206561"/>
</dbReference>
<sequence length="124" mass="13696">MPTSTSTSTVLILIQGRPNDDPLGATGTVGLCIDKDTVVLIDAGDPWNGNEIIERLKFVEREVTHVVITHGHLDHCANMGLFPEAVQIMDHDVAVKRGKSIEYSTISKWPYRISENVEVRGRNS</sequence>
<dbReference type="PANTHER" id="PTHR23200:SF35">
    <property type="entry name" value="METALLO-BETA-LACTAMASE DOMAIN-CONTAINING PROTEIN"/>
    <property type="match status" value="1"/>
</dbReference>
<proteinExistence type="predicted"/>
<reference evidence="3" key="1">
    <citation type="submission" date="2010-08" db="EMBL/GenBank/DDBJ databases">
        <authorList>
            <consortium name="Caenorhabditis japonica Sequencing Consortium"/>
            <person name="Wilson R.K."/>
        </authorList>
    </citation>
    <scope>NUCLEOTIDE SEQUENCE [LARGE SCALE GENOMIC DNA]</scope>
    <source>
        <strain evidence="3">DF5081</strain>
    </source>
</reference>
<accession>A0A8R1EBI1</accession>
<protein>
    <submittedName>
        <fullName evidence="2">Lactamase_B domain-containing protein</fullName>
    </submittedName>
</protein>
<dbReference type="Gene3D" id="3.60.15.10">
    <property type="entry name" value="Ribonuclease Z/Hydroxyacylglutathione hydrolase-like"/>
    <property type="match status" value="1"/>
</dbReference>
<name>A0A8R1EBI1_CAEJA</name>
<evidence type="ECO:0000313" key="2">
    <source>
        <dbReference type="EnsemblMetazoa" id="CJA30714.1"/>
    </source>
</evidence>
<organism evidence="2 3">
    <name type="scientific">Caenorhabditis japonica</name>
    <dbReference type="NCBI Taxonomy" id="281687"/>
    <lineage>
        <taxon>Eukaryota</taxon>
        <taxon>Metazoa</taxon>
        <taxon>Ecdysozoa</taxon>
        <taxon>Nematoda</taxon>
        <taxon>Chromadorea</taxon>
        <taxon>Rhabditida</taxon>
        <taxon>Rhabditina</taxon>
        <taxon>Rhabditomorpha</taxon>
        <taxon>Rhabditoidea</taxon>
        <taxon>Rhabditidae</taxon>
        <taxon>Peloderinae</taxon>
        <taxon>Caenorhabditis</taxon>
    </lineage>
</organism>
<reference evidence="2" key="2">
    <citation type="submission" date="2022-06" db="UniProtKB">
        <authorList>
            <consortium name="EnsemblMetazoa"/>
        </authorList>
    </citation>
    <scope>IDENTIFICATION</scope>
    <source>
        <strain evidence="2">DF5081</strain>
    </source>
</reference>
<dbReference type="InterPro" id="IPR036866">
    <property type="entry name" value="RibonucZ/Hydroxyglut_hydro"/>
</dbReference>
<dbReference type="PANTHER" id="PTHR23200">
    <property type="entry name" value="METALLO-BETA-LACTAMASE DOMAIN-CONTAINING PROTEIN 1"/>
    <property type="match status" value="1"/>
</dbReference>
<feature type="domain" description="Metallo-beta-lactamase" evidence="1">
    <location>
        <begin position="33"/>
        <end position="87"/>
    </location>
</feature>
<dbReference type="Proteomes" id="UP000005237">
    <property type="component" value="Unassembled WGS sequence"/>
</dbReference>
<dbReference type="Pfam" id="PF00753">
    <property type="entry name" value="Lactamase_B"/>
    <property type="match status" value="1"/>
</dbReference>
<dbReference type="AlphaFoldDB" id="A0A8R1EBI1"/>
<dbReference type="InterPro" id="IPR001279">
    <property type="entry name" value="Metallo-B-lactamas"/>
</dbReference>
<evidence type="ECO:0000313" key="3">
    <source>
        <dbReference type="Proteomes" id="UP000005237"/>
    </source>
</evidence>
<keyword evidence="3" id="KW-1185">Reference proteome</keyword>